<dbReference type="InterPro" id="IPR011059">
    <property type="entry name" value="Metal-dep_hydrolase_composite"/>
</dbReference>
<dbReference type="CDD" id="cd01295">
    <property type="entry name" value="AdeC"/>
    <property type="match status" value="1"/>
</dbReference>
<organism evidence="9">
    <name type="scientific">uncultured Bacillota bacterium</name>
    <dbReference type="NCBI Taxonomy" id="344338"/>
    <lineage>
        <taxon>Bacteria</taxon>
        <taxon>Bacillati</taxon>
        <taxon>Bacillota</taxon>
        <taxon>environmental samples</taxon>
    </lineage>
</organism>
<dbReference type="EMBL" id="MN577573">
    <property type="protein sequence ID" value="QGT51111.1"/>
    <property type="molecule type" value="Genomic_DNA"/>
</dbReference>
<dbReference type="GO" id="GO:0006146">
    <property type="term" value="P:adenine catabolic process"/>
    <property type="evidence" value="ECO:0007669"/>
    <property type="project" value="InterPro"/>
</dbReference>
<protein>
    <recommendedName>
        <fullName evidence="2 6">Adenine deaminase</fullName>
        <shortName evidence="6">Adenase</shortName>
        <shortName evidence="6">Adenine aminase</shortName>
        <ecNumber evidence="2 6">3.5.4.2</ecNumber>
    </recommendedName>
</protein>
<dbReference type="InterPro" id="IPR006680">
    <property type="entry name" value="Amidohydro-rel"/>
</dbReference>
<evidence type="ECO:0000256" key="3">
    <source>
        <dbReference type="ARBA" id="ARBA00022801"/>
    </source>
</evidence>
<comment type="cofactor">
    <cofactor evidence="6">
        <name>Mn(2+)</name>
        <dbReference type="ChEBI" id="CHEBI:29035"/>
    </cofactor>
</comment>
<dbReference type="HAMAP" id="MF_01518">
    <property type="entry name" value="Adenine_deamin"/>
    <property type="match status" value="1"/>
</dbReference>
<proteinExistence type="inferred from homology"/>
<gene>
    <name evidence="6 9" type="primary">ade</name>
    <name evidence="9" type="ORF">Firmicute1046_1870</name>
</gene>
<evidence type="ECO:0000256" key="2">
    <source>
        <dbReference type="ARBA" id="ARBA00012782"/>
    </source>
</evidence>
<evidence type="ECO:0000256" key="5">
    <source>
        <dbReference type="ARBA" id="ARBA00047720"/>
    </source>
</evidence>
<dbReference type="Pfam" id="PF13382">
    <property type="entry name" value="Adenine_deam_C"/>
    <property type="match status" value="1"/>
</dbReference>
<sequence>MEKDFIAVAAGRKKAELVLKNAKIVDVFCRRIITGDVAIHQEKIAGIGDYTGETERDVCGAYVMPSLIESHAHIESAMLPPREYAKLVIPHGVTAMVADPHEIANVCGEAGLNFMLKDAENLPLEIYFMLPSCVPATPFEHAGAVIDGVTTQKFMESGNFYGLAEMMNVPGVVGADEDVLRKLSSTSRIDGHAPAVSGKELAAYISAGIFTDHECLSSENMLEKISMGMWILLREGTQAKNLVDLVPALTPTAMQRCALCTDDCHLGDIAQKGTVRNAVQTAIALGVEPIDAIIMATRNAAECYGFAHLGAVAPGKQADLLIADDLNLTHISAVYKNGALVAQDGKIVPQAFNAASNQIPAEVLNTVHIRKITPQDLNMEFDPAIPVIHWIEDTISTTAVYRDNADGLNRAAVIERHSGQTRIGKGFLDNYGIRGGAIAQTIGHDSHNITVVGDNTEDMALAVNTLGTQGGIAVVQAGKITAYLALPIAGLMSDKDAESTLTELHKVENAARELSVNPRIDPMMSLAFVSLPVIPELRLTDSGLFDVNKFEFIK</sequence>
<evidence type="ECO:0000259" key="8">
    <source>
        <dbReference type="Pfam" id="PF13382"/>
    </source>
</evidence>
<dbReference type="GO" id="GO:0000034">
    <property type="term" value="F:adenine deaminase activity"/>
    <property type="evidence" value="ECO:0007669"/>
    <property type="project" value="UniProtKB-UniRule"/>
</dbReference>
<dbReference type="PANTHER" id="PTHR11113">
    <property type="entry name" value="N-ACETYLGLUCOSAMINE-6-PHOSPHATE DEACETYLASE"/>
    <property type="match status" value="1"/>
</dbReference>
<evidence type="ECO:0000259" key="7">
    <source>
        <dbReference type="Pfam" id="PF01979"/>
    </source>
</evidence>
<keyword evidence="4 6" id="KW-0464">Manganese</keyword>
<accession>A0A650EP54</accession>
<dbReference type="Gene3D" id="3.20.20.140">
    <property type="entry name" value="Metal-dependent hydrolases"/>
    <property type="match status" value="1"/>
</dbReference>
<dbReference type="NCBIfam" id="TIGR01178">
    <property type="entry name" value="ade"/>
    <property type="match status" value="1"/>
</dbReference>
<dbReference type="SUPFAM" id="SSF51556">
    <property type="entry name" value="Metallo-dependent hydrolases"/>
    <property type="match status" value="1"/>
</dbReference>
<feature type="domain" description="Amidohydrolase-related" evidence="7">
    <location>
        <begin position="62"/>
        <end position="338"/>
    </location>
</feature>
<dbReference type="InterPro" id="IPR006679">
    <property type="entry name" value="Adenine_deam"/>
</dbReference>
<dbReference type="InterPro" id="IPR032466">
    <property type="entry name" value="Metal_Hydrolase"/>
</dbReference>
<evidence type="ECO:0000256" key="4">
    <source>
        <dbReference type="ARBA" id="ARBA00023211"/>
    </source>
</evidence>
<evidence type="ECO:0000313" key="9">
    <source>
        <dbReference type="EMBL" id="QGT51111.1"/>
    </source>
</evidence>
<evidence type="ECO:0000256" key="6">
    <source>
        <dbReference type="HAMAP-Rule" id="MF_01518"/>
    </source>
</evidence>
<keyword evidence="3 6" id="KW-0378">Hydrolase</keyword>
<reference evidence="9" key="1">
    <citation type="journal article" date="2020" name="J. ISSAAS">
        <title>Lactobacilli and other gastrointestinal microbiota of Peromyscus leucopus, reservoir host for agents of Lyme disease and other zoonoses in North America.</title>
        <authorList>
            <person name="Milovic A."/>
            <person name="Bassam K."/>
            <person name="Shao H."/>
            <person name="Chatzistamou I."/>
            <person name="Tufts D.M."/>
            <person name="Diuk-Wasser M."/>
            <person name="Barbour A.G."/>
        </authorList>
    </citation>
    <scope>NUCLEOTIDE SEQUENCE</scope>
    <source>
        <strain evidence="9">LL40</strain>
    </source>
</reference>
<comment type="catalytic activity">
    <reaction evidence="5 6">
        <text>adenine + H2O + H(+) = hypoxanthine + NH4(+)</text>
        <dbReference type="Rhea" id="RHEA:23688"/>
        <dbReference type="ChEBI" id="CHEBI:15377"/>
        <dbReference type="ChEBI" id="CHEBI:15378"/>
        <dbReference type="ChEBI" id="CHEBI:16708"/>
        <dbReference type="ChEBI" id="CHEBI:17368"/>
        <dbReference type="ChEBI" id="CHEBI:28938"/>
        <dbReference type="EC" id="3.5.4.2"/>
    </reaction>
</comment>
<name>A0A650EP54_9FIRM</name>
<dbReference type="InterPro" id="IPR026912">
    <property type="entry name" value="Adenine_deam_C"/>
</dbReference>
<comment type="similarity">
    <text evidence="1 6">Belongs to the metallo-dependent hydrolases superfamily. Adenine deaminase family.</text>
</comment>
<feature type="domain" description="Adenine deaminase C-terminal" evidence="8">
    <location>
        <begin position="399"/>
        <end position="551"/>
    </location>
</feature>
<dbReference type="Gene3D" id="2.30.40.10">
    <property type="entry name" value="Urease, subunit C, domain 1"/>
    <property type="match status" value="1"/>
</dbReference>
<evidence type="ECO:0000256" key="1">
    <source>
        <dbReference type="ARBA" id="ARBA00006773"/>
    </source>
</evidence>
<dbReference type="Pfam" id="PF01979">
    <property type="entry name" value="Amidohydro_1"/>
    <property type="match status" value="1"/>
</dbReference>
<dbReference type="PANTHER" id="PTHR11113:SF2">
    <property type="entry name" value="ADENINE DEAMINASE"/>
    <property type="match status" value="1"/>
</dbReference>
<dbReference type="SUPFAM" id="SSF51338">
    <property type="entry name" value="Composite domain of metallo-dependent hydrolases"/>
    <property type="match status" value="1"/>
</dbReference>
<dbReference type="AlphaFoldDB" id="A0A650EP54"/>
<dbReference type="EC" id="3.5.4.2" evidence="2 6"/>